<reference evidence="2 3" key="2">
    <citation type="submission" date="2020-08" db="EMBL/GenBank/DDBJ databases">
        <title>Stappia taiwanensis sp. nov., isolated from a coastal thermal spring.</title>
        <authorList>
            <person name="Kampfer P."/>
        </authorList>
    </citation>
    <scope>NUCLEOTIDE SEQUENCE [LARGE SCALE GENOMIC DNA]</scope>
    <source>
        <strain evidence="2 3">DSM 23284</strain>
    </source>
</reference>
<dbReference type="RefSeq" id="WP_181759119.1">
    <property type="nucleotide sequence ID" value="NZ_BMCR01000004.1"/>
</dbReference>
<proteinExistence type="predicted"/>
<reference evidence="2 3" key="1">
    <citation type="submission" date="2020-07" db="EMBL/GenBank/DDBJ databases">
        <authorList>
            <person name="Li M."/>
        </authorList>
    </citation>
    <scope>NUCLEOTIDE SEQUENCE [LARGE SCALE GENOMIC DNA]</scope>
    <source>
        <strain evidence="2 3">DSM 23284</strain>
    </source>
</reference>
<comment type="caution">
    <text evidence="2">The sequence shown here is derived from an EMBL/GenBank/DDBJ whole genome shotgun (WGS) entry which is preliminary data.</text>
</comment>
<protein>
    <submittedName>
        <fullName evidence="2">DUF2163 domain-containing protein</fullName>
    </submittedName>
</protein>
<evidence type="ECO:0000313" key="2">
    <source>
        <dbReference type="EMBL" id="MBA4610929.1"/>
    </source>
</evidence>
<dbReference type="EMBL" id="JACEON010000003">
    <property type="protein sequence ID" value="MBA4610929.1"/>
    <property type="molecule type" value="Genomic_DNA"/>
</dbReference>
<feature type="domain" description="Bacteriophage phiJL001 Gp84 C-terminal" evidence="1">
    <location>
        <begin position="193"/>
        <end position="276"/>
    </location>
</feature>
<dbReference type="Pfam" id="PF09931">
    <property type="entry name" value="Phage_phiJL001_Gp84_N"/>
    <property type="match status" value="1"/>
</dbReference>
<evidence type="ECO:0000313" key="3">
    <source>
        <dbReference type="Proteomes" id="UP000559404"/>
    </source>
</evidence>
<dbReference type="NCBIfam" id="TIGR02218">
    <property type="entry name" value="phg_TIGR02218"/>
    <property type="match status" value="1"/>
</dbReference>
<dbReference type="Pfam" id="PF09356">
    <property type="entry name" value="Phage_BR0599"/>
    <property type="match status" value="1"/>
</dbReference>
<gene>
    <name evidence="2" type="ORF">H1W37_04650</name>
</gene>
<name>A0A838XHR4_9HYPH</name>
<dbReference type="Proteomes" id="UP000559404">
    <property type="component" value="Unassembled WGS sequence"/>
</dbReference>
<evidence type="ECO:0000259" key="1">
    <source>
        <dbReference type="Pfam" id="PF09356"/>
    </source>
</evidence>
<dbReference type="AlphaFoldDB" id="A0A838XHR4"/>
<organism evidence="2 3">
    <name type="scientific">Stappia taiwanensis</name>
    <dbReference type="NCBI Taxonomy" id="992267"/>
    <lineage>
        <taxon>Bacteria</taxon>
        <taxon>Pseudomonadati</taxon>
        <taxon>Pseudomonadota</taxon>
        <taxon>Alphaproteobacteria</taxon>
        <taxon>Hyphomicrobiales</taxon>
        <taxon>Stappiaceae</taxon>
        <taxon>Stappia</taxon>
    </lineage>
</organism>
<sequence>MRELDPNVLARFAGSVTTRATCWRVTRQDGTVLGFTDHDRTLRFDGVTFEPRLGFDSSAATLEPDLAAGTAEVAGILSSRTIGEAELAGGLWDGAQVEIFAVDWQDPSVRLLLRRAIVGEVSRAGGVFRAELRALPHLFDQPQGRVFSHLCDADLGDGRCGVDLDLPAFRRAGTVSGGGEAEVRVDGVAAADGWFAGGRLEVIDGASAGHVGEIVSDMPGAGTVRDIALLVPLPLPLDPGTAVRLTAGCDKHFSTCGAKFANSAAFQGFPHMPGADFALTYPSRGAPENDGGALME</sequence>
<dbReference type="InterPro" id="IPR018964">
    <property type="entry name" value="Phage_phiJL001_Gp84_C"/>
</dbReference>
<keyword evidence="3" id="KW-1185">Reference proteome</keyword>
<dbReference type="InterPro" id="IPR011928">
    <property type="entry name" value="Phage_phiJL001_Gp84"/>
</dbReference>
<accession>A0A838XHR4</accession>